<dbReference type="EMBL" id="KN839872">
    <property type="protein sequence ID" value="KIJ60475.1"/>
    <property type="molecule type" value="Genomic_DNA"/>
</dbReference>
<evidence type="ECO:0000313" key="4">
    <source>
        <dbReference type="Proteomes" id="UP000053820"/>
    </source>
</evidence>
<dbReference type="AlphaFoldDB" id="A0A0C9VRL6"/>
<proteinExistence type="predicted"/>
<name>A0A0C9VRL6_9AGAM</name>
<gene>
    <name evidence="3" type="ORF">HYDPIDRAFT_43321</name>
</gene>
<evidence type="ECO:0000256" key="2">
    <source>
        <dbReference type="SAM" id="Phobius"/>
    </source>
</evidence>
<feature type="compositionally biased region" description="Basic and acidic residues" evidence="1">
    <location>
        <begin position="613"/>
        <end position="623"/>
    </location>
</feature>
<dbReference type="HOGENOM" id="CLU_021809_3_0_1"/>
<dbReference type="PANTHER" id="PTHR34391:SF2">
    <property type="entry name" value="TRP C-TERMINAL DOMAIN-CONTAINING PROTEIN"/>
    <property type="match status" value="1"/>
</dbReference>
<feature type="region of interest" description="Disordered" evidence="1">
    <location>
        <begin position="491"/>
        <end position="525"/>
    </location>
</feature>
<evidence type="ECO:0000256" key="1">
    <source>
        <dbReference type="SAM" id="MobiDB-lite"/>
    </source>
</evidence>
<accession>A0A0C9VRL6</accession>
<protein>
    <submittedName>
        <fullName evidence="3">Uncharacterized protein</fullName>
    </submittedName>
</protein>
<feature type="transmembrane region" description="Helical" evidence="2">
    <location>
        <begin position="401"/>
        <end position="420"/>
    </location>
</feature>
<keyword evidence="2" id="KW-0812">Transmembrane</keyword>
<dbReference type="OrthoDB" id="2448307at2759"/>
<organism evidence="3 4">
    <name type="scientific">Hydnomerulius pinastri MD-312</name>
    <dbReference type="NCBI Taxonomy" id="994086"/>
    <lineage>
        <taxon>Eukaryota</taxon>
        <taxon>Fungi</taxon>
        <taxon>Dikarya</taxon>
        <taxon>Basidiomycota</taxon>
        <taxon>Agaricomycotina</taxon>
        <taxon>Agaricomycetes</taxon>
        <taxon>Agaricomycetidae</taxon>
        <taxon>Boletales</taxon>
        <taxon>Boletales incertae sedis</taxon>
        <taxon>Leucogyrophana</taxon>
    </lineage>
</organism>
<dbReference type="GO" id="GO:0005794">
    <property type="term" value="C:Golgi apparatus"/>
    <property type="evidence" value="ECO:0007669"/>
    <property type="project" value="TreeGrafter"/>
</dbReference>
<feature type="compositionally biased region" description="Low complexity" evidence="1">
    <location>
        <begin position="590"/>
        <end position="606"/>
    </location>
</feature>
<keyword evidence="2" id="KW-0472">Membrane</keyword>
<dbReference type="PANTHER" id="PTHR34391">
    <property type="entry name" value="UPF0658 GOLGI APPARATUS MEMBRANE PROTEIN C1952.10C-RELATED"/>
    <property type="match status" value="1"/>
</dbReference>
<dbReference type="InterPro" id="IPR040410">
    <property type="entry name" value="UPF0658_Golgi"/>
</dbReference>
<reference evidence="3 4" key="1">
    <citation type="submission" date="2014-04" db="EMBL/GenBank/DDBJ databases">
        <title>Evolutionary Origins and Diversification of the Mycorrhizal Mutualists.</title>
        <authorList>
            <consortium name="DOE Joint Genome Institute"/>
            <consortium name="Mycorrhizal Genomics Consortium"/>
            <person name="Kohler A."/>
            <person name="Kuo A."/>
            <person name="Nagy L.G."/>
            <person name="Floudas D."/>
            <person name="Copeland A."/>
            <person name="Barry K.W."/>
            <person name="Cichocki N."/>
            <person name="Veneault-Fourrey C."/>
            <person name="LaButti K."/>
            <person name="Lindquist E.A."/>
            <person name="Lipzen A."/>
            <person name="Lundell T."/>
            <person name="Morin E."/>
            <person name="Murat C."/>
            <person name="Riley R."/>
            <person name="Ohm R."/>
            <person name="Sun H."/>
            <person name="Tunlid A."/>
            <person name="Henrissat B."/>
            <person name="Grigoriev I.V."/>
            <person name="Hibbett D.S."/>
            <person name="Martin F."/>
        </authorList>
    </citation>
    <scope>NUCLEOTIDE SEQUENCE [LARGE SCALE GENOMIC DNA]</scope>
    <source>
        <strain evidence="3 4">MD-312</strain>
    </source>
</reference>
<feature type="transmembrane region" description="Helical" evidence="2">
    <location>
        <begin position="288"/>
        <end position="313"/>
    </location>
</feature>
<feature type="region of interest" description="Disordered" evidence="1">
    <location>
        <begin position="544"/>
        <end position="625"/>
    </location>
</feature>
<feature type="transmembrane region" description="Helical" evidence="2">
    <location>
        <begin position="334"/>
        <end position="355"/>
    </location>
</feature>
<keyword evidence="4" id="KW-1185">Reference proteome</keyword>
<feature type="compositionally biased region" description="Low complexity" evidence="1">
    <location>
        <begin position="498"/>
        <end position="525"/>
    </location>
</feature>
<keyword evidence="2" id="KW-1133">Transmembrane helix</keyword>
<evidence type="ECO:0000313" key="3">
    <source>
        <dbReference type="EMBL" id="KIJ60475.1"/>
    </source>
</evidence>
<dbReference type="Proteomes" id="UP000053820">
    <property type="component" value="Unassembled WGS sequence"/>
</dbReference>
<feature type="transmembrane region" description="Helical" evidence="2">
    <location>
        <begin position="370"/>
        <end position="389"/>
    </location>
</feature>
<feature type="transmembrane region" description="Helical" evidence="2">
    <location>
        <begin position="432"/>
        <end position="455"/>
    </location>
</feature>
<sequence>MLIRELLTTSLPATLRTWFARVTLSRITLCFFFLAFASSIAQTTIQALMLSVSAKGRDLVSEVIDVAGVQRGFVVVEGNAVEVCSGIPSVHGTMCDTVYNGSVSQGQALVELPGNSADRSTISGWGRRSGRHLSFLPIIKNGNPADTQAPNITRRHLQILPVIRNGNAGPSAVNVSVMDSPTPPTTLSVGCVQSLTWLESFLRDAKSEDVVHIVFQVWLFTLSLVALVAESVPHLIVVLAAQALNTGWAGFRIYTNAVAKNTYEQVIVNGACGGFDILGGWREDGMRYALMGVSGGVLLGMLVLVHKLVKIYAKETISSIGSSPLVNRVLKLTLWMNVSLQFTTFFTMASAAIWYDKRKTDIIPSYSKNILYDAGFIVVSVLLLPWISLGFHSIRHESRPLFLLFLLLSLVLLVISALWFTSPLFRYELDDWTFFAGITALADILQLATCMLAIVCRVHFGLGLAHFLTVQKDLRDAGFAQDTFMHDPNTLPPPPLPLSLSRSPSLSHSSKNTSSSRSRSSLDTPTSVTSHVFETWLSASKKFGGSSSTVDGGAGADADAEKGLDVGFGSTPPSQTRDERARGRRPPLTPLRLSSDRSTVSSASEYGSDDSGDGERRGKDRRIIVRQSVILGRPNGEMKYKARL</sequence>
<feature type="transmembrane region" description="Helical" evidence="2">
    <location>
        <begin position="18"/>
        <end position="41"/>
    </location>
</feature>